<dbReference type="InterPro" id="IPR005467">
    <property type="entry name" value="His_kinase_dom"/>
</dbReference>
<dbReference type="CDD" id="cd00082">
    <property type="entry name" value="HisKA"/>
    <property type="match status" value="1"/>
</dbReference>
<accession>A0A2T1HS75</accession>
<dbReference type="SUPFAM" id="SSF55874">
    <property type="entry name" value="ATPase domain of HSP90 chaperone/DNA topoisomerase II/histidine kinase"/>
    <property type="match status" value="1"/>
</dbReference>
<keyword evidence="4" id="KW-0597">Phosphoprotein</keyword>
<dbReference type="RefSeq" id="WP_106337529.1">
    <property type="nucleotide sequence ID" value="NZ_PVZS01000013.1"/>
</dbReference>
<keyword evidence="7 14" id="KW-0418">Kinase</keyword>
<proteinExistence type="predicted"/>
<dbReference type="InterPro" id="IPR003660">
    <property type="entry name" value="HAMP_dom"/>
</dbReference>
<dbReference type="PROSITE" id="PS50885">
    <property type="entry name" value="HAMP"/>
    <property type="match status" value="1"/>
</dbReference>
<keyword evidence="10 11" id="KW-0472">Membrane</keyword>
<dbReference type="Gene3D" id="1.10.287.130">
    <property type="match status" value="1"/>
</dbReference>
<dbReference type="CDD" id="cd06225">
    <property type="entry name" value="HAMP"/>
    <property type="match status" value="1"/>
</dbReference>
<dbReference type="InterPro" id="IPR036097">
    <property type="entry name" value="HisK_dim/P_sf"/>
</dbReference>
<dbReference type="PANTHER" id="PTHR45436:SF8">
    <property type="entry name" value="HISTIDINE KINASE"/>
    <property type="match status" value="1"/>
</dbReference>
<name>A0A2T1HS75_9HYPH</name>
<evidence type="ECO:0000256" key="3">
    <source>
        <dbReference type="ARBA" id="ARBA00012438"/>
    </source>
</evidence>
<dbReference type="CDD" id="cd00075">
    <property type="entry name" value="HATPase"/>
    <property type="match status" value="1"/>
</dbReference>
<comment type="caution">
    <text evidence="14">The sequence shown here is derived from an EMBL/GenBank/DDBJ whole genome shotgun (WGS) entry which is preliminary data.</text>
</comment>
<comment type="catalytic activity">
    <reaction evidence="1">
        <text>ATP + protein L-histidine = ADP + protein N-phospho-L-histidine.</text>
        <dbReference type="EC" id="2.7.13.3"/>
    </reaction>
</comment>
<feature type="domain" description="HAMP" evidence="13">
    <location>
        <begin position="182"/>
        <end position="235"/>
    </location>
</feature>
<dbReference type="InterPro" id="IPR004358">
    <property type="entry name" value="Sig_transdc_His_kin-like_C"/>
</dbReference>
<dbReference type="Pfam" id="PF00512">
    <property type="entry name" value="HisKA"/>
    <property type="match status" value="1"/>
</dbReference>
<feature type="transmembrane region" description="Helical" evidence="11">
    <location>
        <begin position="161"/>
        <end position="180"/>
    </location>
</feature>
<dbReference type="SMART" id="SM00388">
    <property type="entry name" value="HisKA"/>
    <property type="match status" value="1"/>
</dbReference>
<evidence type="ECO:0000259" key="13">
    <source>
        <dbReference type="PROSITE" id="PS50885"/>
    </source>
</evidence>
<dbReference type="OrthoDB" id="9815202at2"/>
<dbReference type="AlphaFoldDB" id="A0A2T1HS75"/>
<evidence type="ECO:0000313" key="14">
    <source>
        <dbReference type="EMBL" id="PSC04505.1"/>
    </source>
</evidence>
<dbReference type="PRINTS" id="PR00344">
    <property type="entry name" value="BCTRLSENSOR"/>
</dbReference>
<evidence type="ECO:0000256" key="8">
    <source>
        <dbReference type="ARBA" id="ARBA00022989"/>
    </source>
</evidence>
<dbReference type="SUPFAM" id="SSF47384">
    <property type="entry name" value="Homodimeric domain of signal transducing histidine kinase"/>
    <property type="match status" value="1"/>
</dbReference>
<dbReference type="PANTHER" id="PTHR45436">
    <property type="entry name" value="SENSOR HISTIDINE KINASE YKOH"/>
    <property type="match status" value="1"/>
</dbReference>
<dbReference type="GO" id="GO:0000155">
    <property type="term" value="F:phosphorelay sensor kinase activity"/>
    <property type="evidence" value="ECO:0007669"/>
    <property type="project" value="InterPro"/>
</dbReference>
<dbReference type="Pfam" id="PF00672">
    <property type="entry name" value="HAMP"/>
    <property type="match status" value="1"/>
</dbReference>
<dbReference type="Gene3D" id="3.30.565.10">
    <property type="entry name" value="Histidine kinase-like ATPase, C-terminal domain"/>
    <property type="match status" value="1"/>
</dbReference>
<evidence type="ECO:0000259" key="12">
    <source>
        <dbReference type="PROSITE" id="PS50109"/>
    </source>
</evidence>
<evidence type="ECO:0000256" key="7">
    <source>
        <dbReference type="ARBA" id="ARBA00022777"/>
    </source>
</evidence>
<dbReference type="SMART" id="SM00304">
    <property type="entry name" value="HAMP"/>
    <property type="match status" value="1"/>
</dbReference>
<reference evidence="15" key="1">
    <citation type="submission" date="2018-03" db="EMBL/GenBank/DDBJ databases">
        <authorList>
            <person name="Sun L."/>
            <person name="Liu H."/>
            <person name="Chen W."/>
            <person name="Huang K."/>
            <person name="Liu W."/>
            <person name="Gao X."/>
        </authorList>
    </citation>
    <scope>NUCLEOTIDE SEQUENCE [LARGE SCALE GENOMIC DNA]</scope>
    <source>
        <strain evidence="15">SH9</strain>
    </source>
</reference>
<dbReference type="PROSITE" id="PS50109">
    <property type="entry name" value="HIS_KIN"/>
    <property type="match status" value="1"/>
</dbReference>
<dbReference type="InterPro" id="IPR003594">
    <property type="entry name" value="HATPase_dom"/>
</dbReference>
<sequence length="474" mass="51308">MTALGKLFRTTAFKLSLAYLAIFTLFAFFLLGYIAFNARRLIADQVASVVEAETQGLAEQYMGGGLRRLVDVIESRSRQPGASLYLVAGPNGERYAGNIGRLPSDLLERPGQRTISYFHNDDDQKAHMALVRVYQLPQGVRLLVGHDLAEADRLRQVIRRAFSWSLSLVVILALLGGWFVTRRVLGRIDAMTDATRGIMKGDLSGRLAIAGTNDELDRLAVNLNAMLDRIEELMSGMKEVSDNIAHDLKTPLTRLRNGAEEALRTAETPNDYRNALEGTIEEADNLIRVFNALLMIARAEAGNARDNMAGFDVAEVARDVVELYEPVAEEAGVPLRLEVEPGLRIRGSRELIGQALANLVDNAIKYAPKPLEAVAATDGGQVPSPSPEVLVRAGQHGDTVELAVADRGPGIPAADRSRVLERFVRLEGARTRPGFGLGLSLAAAVARLHGGTLRLEDNEPGLRAVVALPATAGA</sequence>
<dbReference type="InterPro" id="IPR003661">
    <property type="entry name" value="HisK_dim/P_dom"/>
</dbReference>
<evidence type="ECO:0000256" key="10">
    <source>
        <dbReference type="ARBA" id="ARBA00023136"/>
    </source>
</evidence>
<evidence type="ECO:0000256" key="11">
    <source>
        <dbReference type="SAM" id="Phobius"/>
    </source>
</evidence>
<dbReference type="InterPro" id="IPR050428">
    <property type="entry name" value="TCS_sensor_his_kinase"/>
</dbReference>
<feature type="domain" description="Histidine kinase" evidence="12">
    <location>
        <begin position="243"/>
        <end position="472"/>
    </location>
</feature>
<dbReference type="InterPro" id="IPR036890">
    <property type="entry name" value="HATPase_C_sf"/>
</dbReference>
<evidence type="ECO:0000256" key="6">
    <source>
        <dbReference type="ARBA" id="ARBA00022692"/>
    </source>
</evidence>
<keyword evidence="9" id="KW-0902">Two-component regulatory system</keyword>
<keyword evidence="8 11" id="KW-1133">Transmembrane helix</keyword>
<organism evidence="14 15">
    <name type="scientific">Alsobacter soli</name>
    <dbReference type="NCBI Taxonomy" id="2109933"/>
    <lineage>
        <taxon>Bacteria</taxon>
        <taxon>Pseudomonadati</taxon>
        <taxon>Pseudomonadota</taxon>
        <taxon>Alphaproteobacteria</taxon>
        <taxon>Hyphomicrobiales</taxon>
        <taxon>Alsobacteraceae</taxon>
        <taxon>Alsobacter</taxon>
    </lineage>
</organism>
<keyword evidence="15" id="KW-1185">Reference proteome</keyword>
<protein>
    <recommendedName>
        <fullName evidence="3">histidine kinase</fullName>
        <ecNumber evidence="3">2.7.13.3</ecNumber>
    </recommendedName>
</protein>
<dbReference type="GO" id="GO:0005886">
    <property type="term" value="C:plasma membrane"/>
    <property type="evidence" value="ECO:0007669"/>
    <property type="project" value="TreeGrafter"/>
</dbReference>
<keyword evidence="6 11" id="KW-0812">Transmembrane</keyword>
<dbReference type="EMBL" id="PVZS01000013">
    <property type="protein sequence ID" value="PSC04505.1"/>
    <property type="molecule type" value="Genomic_DNA"/>
</dbReference>
<dbReference type="Proteomes" id="UP000239772">
    <property type="component" value="Unassembled WGS sequence"/>
</dbReference>
<evidence type="ECO:0000256" key="2">
    <source>
        <dbReference type="ARBA" id="ARBA00004370"/>
    </source>
</evidence>
<dbReference type="Pfam" id="PF02518">
    <property type="entry name" value="HATPase_c"/>
    <property type="match status" value="1"/>
</dbReference>
<dbReference type="EC" id="2.7.13.3" evidence="3"/>
<feature type="transmembrane region" description="Helical" evidence="11">
    <location>
        <begin position="16"/>
        <end position="36"/>
    </location>
</feature>
<evidence type="ECO:0000313" key="15">
    <source>
        <dbReference type="Proteomes" id="UP000239772"/>
    </source>
</evidence>
<dbReference type="SMART" id="SM00387">
    <property type="entry name" value="HATPase_c"/>
    <property type="match status" value="1"/>
</dbReference>
<gene>
    <name evidence="14" type="ORF">SLNSH_13490</name>
</gene>
<evidence type="ECO:0000256" key="4">
    <source>
        <dbReference type="ARBA" id="ARBA00022553"/>
    </source>
</evidence>
<dbReference type="SUPFAM" id="SSF158472">
    <property type="entry name" value="HAMP domain-like"/>
    <property type="match status" value="1"/>
</dbReference>
<evidence type="ECO:0000256" key="5">
    <source>
        <dbReference type="ARBA" id="ARBA00022679"/>
    </source>
</evidence>
<dbReference type="Gene3D" id="6.10.340.10">
    <property type="match status" value="1"/>
</dbReference>
<comment type="subcellular location">
    <subcellularLocation>
        <location evidence="2">Membrane</location>
    </subcellularLocation>
</comment>
<keyword evidence="5" id="KW-0808">Transferase</keyword>
<evidence type="ECO:0000256" key="1">
    <source>
        <dbReference type="ARBA" id="ARBA00000085"/>
    </source>
</evidence>
<evidence type="ECO:0000256" key="9">
    <source>
        <dbReference type="ARBA" id="ARBA00023012"/>
    </source>
</evidence>